<feature type="transmembrane region" description="Helical" evidence="2">
    <location>
        <begin position="53"/>
        <end position="71"/>
    </location>
</feature>
<feature type="region of interest" description="Disordered" evidence="1">
    <location>
        <begin position="1"/>
        <end position="23"/>
    </location>
</feature>
<gene>
    <name evidence="3" type="ORF">SteCoe_17724</name>
</gene>
<feature type="transmembrane region" description="Helical" evidence="2">
    <location>
        <begin position="77"/>
        <end position="96"/>
    </location>
</feature>
<proteinExistence type="predicted"/>
<evidence type="ECO:0000313" key="4">
    <source>
        <dbReference type="Proteomes" id="UP000187209"/>
    </source>
</evidence>
<feature type="transmembrane region" description="Helical" evidence="2">
    <location>
        <begin position="117"/>
        <end position="138"/>
    </location>
</feature>
<organism evidence="3 4">
    <name type="scientific">Stentor coeruleus</name>
    <dbReference type="NCBI Taxonomy" id="5963"/>
    <lineage>
        <taxon>Eukaryota</taxon>
        <taxon>Sar</taxon>
        <taxon>Alveolata</taxon>
        <taxon>Ciliophora</taxon>
        <taxon>Postciliodesmatophora</taxon>
        <taxon>Heterotrichea</taxon>
        <taxon>Heterotrichida</taxon>
        <taxon>Stentoridae</taxon>
        <taxon>Stentor</taxon>
    </lineage>
</organism>
<keyword evidence="2" id="KW-0812">Transmembrane</keyword>
<name>A0A1R2BYA7_9CILI</name>
<protein>
    <submittedName>
        <fullName evidence="3">Uncharacterized protein</fullName>
    </submittedName>
</protein>
<dbReference type="Proteomes" id="UP000187209">
    <property type="component" value="Unassembled WGS sequence"/>
</dbReference>
<keyword evidence="4" id="KW-1185">Reference proteome</keyword>
<dbReference type="AlphaFoldDB" id="A0A1R2BYA7"/>
<feature type="transmembrane region" description="Helical" evidence="2">
    <location>
        <begin position="158"/>
        <end position="181"/>
    </location>
</feature>
<evidence type="ECO:0000313" key="3">
    <source>
        <dbReference type="EMBL" id="OMJ81734.1"/>
    </source>
</evidence>
<evidence type="ECO:0000256" key="2">
    <source>
        <dbReference type="SAM" id="Phobius"/>
    </source>
</evidence>
<keyword evidence="2" id="KW-0472">Membrane</keyword>
<dbReference type="EMBL" id="MPUH01000368">
    <property type="protein sequence ID" value="OMJ81734.1"/>
    <property type="molecule type" value="Genomic_DNA"/>
</dbReference>
<reference evidence="3 4" key="1">
    <citation type="submission" date="2016-11" db="EMBL/GenBank/DDBJ databases">
        <title>The macronuclear genome of Stentor coeruleus: a giant cell with tiny introns.</title>
        <authorList>
            <person name="Slabodnick M."/>
            <person name="Ruby J.G."/>
            <person name="Reiff S.B."/>
            <person name="Swart E.C."/>
            <person name="Gosai S."/>
            <person name="Prabakaran S."/>
            <person name="Witkowska E."/>
            <person name="Larue G.E."/>
            <person name="Fisher S."/>
            <person name="Freeman R.M."/>
            <person name="Gunawardena J."/>
            <person name="Chu W."/>
            <person name="Stover N.A."/>
            <person name="Gregory B.D."/>
            <person name="Nowacki M."/>
            <person name="Derisi J."/>
            <person name="Roy S.W."/>
            <person name="Marshall W.F."/>
            <person name="Sood P."/>
        </authorList>
    </citation>
    <scope>NUCLEOTIDE SEQUENCE [LARGE SCALE GENOMIC DNA]</scope>
    <source>
        <strain evidence="3">WM001</strain>
    </source>
</reference>
<evidence type="ECO:0000256" key="1">
    <source>
        <dbReference type="SAM" id="MobiDB-lite"/>
    </source>
</evidence>
<keyword evidence="2" id="KW-1133">Transmembrane helix</keyword>
<comment type="caution">
    <text evidence="3">The sequence shown here is derived from an EMBL/GenBank/DDBJ whole genome shotgun (WGS) entry which is preliminary data.</text>
</comment>
<sequence length="200" mass="23360">MSRYNKLISPSEDEEKTYQPPEPEIQIQPRSALPSSEILDEEDVENLARIKKFCNIMLITSPIIPVLSWFIDPFHFVFYQALIIFVMQIYVAISGYRAIKADHYNRLEYFKKIVHAFYVYYLISLVMNEIAAIFVSSGHNFKNCGTFVNNRVCVNRTGLMTTQLVTLLFSPGLDFAVWIFYRYLLTVINDCKVGFTRRRL</sequence>
<accession>A0A1R2BYA7</accession>